<gene>
    <name evidence="1" type="ORF">P5673_032511</name>
</gene>
<organism evidence="1 2">
    <name type="scientific">Acropora cervicornis</name>
    <name type="common">Staghorn coral</name>
    <dbReference type="NCBI Taxonomy" id="6130"/>
    <lineage>
        <taxon>Eukaryota</taxon>
        <taxon>Metazoa</taxon>
        <taxon>Cnidaria</taxon>
        <taxon>Anthozoa</taxon>
        <taxon>Hexacorallia</taxon>
        <taxon>Scleractinia</taxon>
        <taxon>Astrocoeniina</taxon>
        <taxon>Acroporidae</taxon>
        <taxon>Acropora</taxon>
    </lineage>
</organism>
<sequence length="126" mass="14565">MARQTSLAAKPLAGETINDFITRLQKLAEHFDYEAERDNEASDRAISFIKERNLKAKLYRKETLSLGKLLEIVSQYHIKEALTLVPEGHINNIRADSRQGGKYWRCDKAGHFVKDCYRSRDHRCGK</sequence>
<comment type="caution">
    <text evidence="1">The sequence shown here is derived from an EMBL/GenBank/DDBJ whole genome shotgun (WGS) entry which is preliminary data.</text>
</comment>
<evidence type="ECO:0000313" key="2">
    <source>
        <dbReference type="Proteomes" id="UP001249851"/>
    </source>
</evidence>
<reference evidence="1" key="1">
    <citation type="journal article" date="2023" name="G3 (Bethesda)">
        <title>Whole genome assembly and annotation of the endangered Caribbean coral Acropora cervicornis.</title>
        <authorList>
            <person name="Selwyn J.D."/>
            <person name="Vollmer S.V."/>
        </authorList>
    </citation>
    <scope>NUCLEOTIDE SEQUENCE</scope>
    <source>
        <strain evidence="1">K2</strain>
    </source>
</reference>
<keyword evidence="2" id="KW-1185">Reference proteome</keyword>
<name>A0AAD9PRE5_ACRCE</name>
<evidence type="ECO:0000313" key="1">
    <source>
        <dbReference type="EMBL" id="KAK2547476.1"/>
    </source>
</evidence>
<proteinExistence type="predicted"/>
<accession>A0AAD9PRE5</accession>
<reference evidence="1" key="2">
    <citation type="journal article" date="2023" name="Science">
        <title>Genomic signatures of disease resistance in endangered staghorn corals.</title>
        <authorList>
            <person name="Vollmer S.V."/>
            <person name="Selwyn J.D."/>
            <person name="Despard B.A."/>
            <person name="Roesel C.L."/>
        </authorList>
    </citation>
    <scope>NUCLEOTIDE SEQUENCE</scope>
    <source>
        <strain evidence="1">K2</strain>
    </source>
</reference>
<evidence type="ECO:0008006" key="3">
    <source>
        <dbReference type="Google" id="ProtNLM"/>
    </source>
</evidence>
<protein>
    <recommendedName>
        <fullName evidence="3">CCHC-type domain-containing protein</fullName>
    </recommendedName>
</protein>
<dbReference type="EMBL" id="JARQWQ010000182">
    <property type="protein sequence ID" value="KAK2547476.1"/>
    <property type="molecule type" value="Genomic_DNA"/>
</dbReference>
<dbReference type="AlphaFoldDB" id="A0AAD9PRE5"/>
<dbReference type="Proteomes" id="UP001249851">
    <property type="component" value="Unassembled WGS sequence"/>
</dbReference>